<evidence type="ECO:0000313" key="1">
    <source>
        <dbReference type="EMBL" id="QNU67245.1"/>
    </source>
</evidence>
<reference evidence="1 2" key="1">
    <citation type="submission" date="2020-09" db="EMBL/GenBank/DDBJ databases">
        <title>Characterization and genome sequencing of Ruminiclostridium sp. nov. MA18.</title>
        <authorList>
            <person name="Rettenmaier R."/>
            <person name="Kowollik M.-L."/>
            <person name="Liebl W."/>
            <person name="Zverlov V."/>
        </authorList>
    </citation>
    <scope>NUCLEOTIDE SEQUENCE [LARGE SCALE GENOMIC DNA]</scope>
    <source>
        <strain evidence="1 2">MA18</strain>
    </source>
</reference>
<keyword evidence="2" id="KW-1185">Reference proteome</keyword>
<evidence type="ECO:0008006" key="3">
    <source>
        <dbReference type="Google" id="ProtNLM"/>
    </source>
</evidence>
<dbReference type="AlphaFoldDB" id="A0A7H1VPD3"/>
<protein>
    <recommendedName>
        <fullName evidence="3">Zinc-ribbon domain-containing protein</fullName>
    </recommendedName>
</protein>
<dbReference type="Proteomes" id="UP000306409">
    <property type="component" value="Chromosome"/>
</dbReference>
<dbReference type="EMBL" id="CP061336">
    <property type="protein sequence ID" value="QNU67245.1"/>
    <property type="molecule type" value="Genomic_DNA"/>
</dbReference>
<dbReference type="RefSeq" id="WP_190530448.1">
    <property type="nucleotide sequence ID" value="NZ_CP061336.1"/>
</dbReference>
<organism evidence="1 2">
    <name type="scientific">Ruminiclostridium herbifermentans</name>
    <dbReference type="NCBI Taxonomy" id="2488810"/>
    <lineage>
        <taxon>Bacteria</taxon>
        <taxon>Bacillati</taxon>
        <taxon>Bacillota</taxon>
        <taxon>Clostridia</taxon>
        <taxon>Eubacteriales</taxon>
        <taxon>Oscillospiraceae</taxon>
        <taxon>Ruminiclostridium</taxon>
    </lineage>
</organism>
<proteinExistence type="predicted"/>
<name>A0A7H1VPD3_9FIRM</name>
<accession>A0A7H1VPD3</accession>
<dbReference type="KEGG" id="rher:EHE19_001475"/>
<gene>
    <name evidence="1" type="ORF">EHE19_001475</name>
</gene>
<evidence type="ECO:0000313" key="2">
    <source>
        <dbReference type="Proteomes" id="UP000306409"/>
    </source>
</evidence>
<sequence>MRLLNKVMPLFNTGTDLSSMLDHTYIAYFAICNDCGKTWNISRYKKVTKRGYICPYCTSERQRERKNRYVKRSVGELHK</sequence>